<dbReference type="WBParaSite" id="HNAJ_0001053901-mRNA-1">
    <property type="protein sequence ID" value="HNAJ_0001053901-mRNA-1"/>
    <property type="gene ID" value="HNAJ_0001053901"/>
</dbReference>
<organism evidence="2">
    <name type="scientific">Rodentolepis nana</name>
    <name type="common">Dwarf tapeworm</name>
    <name type="synonym">Hymenolepis nana</name>
    <dbReference type="NCBI Taxonomy" id="102285"/>
    <lineage>
        <taxon>Eukaryota</taxon>
        <taxon>Metazoa</taxon>
        <taxon>Spiralia</taxon>
        <taxon>Lophotrochozoa</taxon>
        <taxon>Platyhelminthes</taxon>
        <taxon>Cestoda</taxon>
        <taxon>Eucestoda</taxon>
        <taxon>Cyclophyllidea</taxon>
        <taxon>Hymenolepididae</taxon>
        <taxon>Rodentolepis</taxon>
    </lineage>
</organism>
<feature type="signal peptide" evidence="1">
    <location>
        <begin position="1"/>
        <end position="19"/>
    </location>
</feature>
<evidence type="ECO:0000313" key="2">
    <source>
        <dbReference type="WBParaSite" id="HNAJ_0001053901-mRNA-1"/>
    </source>
</evidence>
<feature type="chain" id="PRO_5006449069" evidence="1">
    <location>
        <begin position="20"/>
        <end position="120"/>
    </location>
</feature>
<evidence type="ECO:0000256" key="1">
    <source>
        <dbReference type="SAM" id="SignalP"/>
    </source>
</evidence>
<dbReference type="AlphaFoldDB" id="A0A0R3TSC4"/>
<sequence>LSLTFVLLLFFVLFGEKNAGERQIENNSTISQTTVLFHRSCRGQNSETSGKTWRQTPSATKRVSIRGRECNDISKGQEVEVVSCVDGRRNSCVELQEAQCMPLQIVPKITRCIYPIKRKN</sequence>
<protein>
    <submittedName>
        <fullName evidence="2">SUEL-type lectin domain-containing protein</fullName>
    </submittedName>
</protein>
<proteinExistence type="predicted"/>
<name>A0A0R3TSC4_RODNA</name>
<reference evidence="2" key="1">
    <citation type="submission" date="2017-02" db="UniProtKB">
        <authorList>
            <consortium name="WormBaseParasite"/>
        </authorList>
    </citation>
    <scope>IDENTIFICATION</scope>
</reference>
<accession>A0A0R3TSC4</accession>
<keyword evidence="1" id="KW-0732">Signal</keyword>